<dbReference type="Proteomes" id="UP001271007">
    <property type="component" value="Unassembled WGS sequence"/>
</dbReference>
<keyword evidence="3" id="KW-1185">Reference proteome</keyword>
<accession>A0AAJ0LUH5</accession>
<feature type="region of interest" description="Disordered" evidence="1">
    <location>
        <begin position="1"/>
        <end position="41"/>
    </location>
</feature>
<comment type="caution">
    <text evidence="2">The sequence shown here is derived from an EMBL/GenBank/DDBJ whole genome shotgun (WGS) entry which is preliminary data.</text>
</comment>
<name>A0AAJ0LUH5_9PEZI</name>
<sequence length="486" mass="53299">MPPKNTTRENAPPKQTPAKNMPPKGTRRNSQESTQSQALWTQQRSAKLAKLAFILPFRAPQPGSGAMRSATIELYSGPPFSNATTSLGFPKILDLPQSNTLGLYLQATHPIVTRIAVCLYLKPALVEGRARHSVDEGPGGEELANDVDRVLKALLPVVEGREIMLMVNGLNDGSLCETVRDKLMNHGIAELPPGLLKTDTEGEHFGYKGCITVVMLPAMTKAPKKAQGELQKKAQQGARKQNDETPDDASAQQTLEQNLSAKLASVYFYIPFNEHGTPIATIHLHKGPPKPTSYTHIEDPKVIELPRRDTLALYLRAKYPQVSRMIVWLHVDPGARPSVAEGLDHEDTLLDFMSVLQILVEIRDTCEIMLMVNTLNSGALYERFRDMLVNVETEDMGRGLVKPDVGGKLFGFEGQKEYLTWQEEDAWDEAYFASAATASAQAMTSKGRKAPLASKPEAVWDEASFTSAAEASAQALTSKGKGRRAD</sequence>
<feature type="region of interest" description="Disordered" evidence="1">
    <location>
        <begin position="225"/>
        <end position="252"/>
    </location>
</feature>
<gene>
    <name evidence="2" type="ORF">LTR09_003079</name>
</gene>
<protein>
    <submittedName>
        <fullName evidence="2">Uncharacterized protein</fullName>
    </submittedName>
</protein>
<feature type="compositionally biased region" description="Polar residues" evidence="1">
    <location>
        <begin position="31"/>
        <end position="41"/>
    </location>
</feature>
<evidence type="ECO:0000313" key="2">
    <source>
        <dbReference type="EMBL" id="KAK3055845.1"/>
    </source>
</evidence>
<evidence type="ECO:0000256" key="1">
    <source>
        <dbReference type="SAM" id="MobiDB-lite"/>
    </source>
</evidence>
<dbReference type="EMBL" id="JAWDJX010000007">
    <property type="protein sequence ID" value="KAK3055845.1"/>
    <property type="molecule type" value="Genomic_DNA"/>
</dbReference>
<evidence type="ECO:0000313" key="3">
    <source>
        <dbReference type="Proteomes" id="UP001271007"/>
    </source>
</evidence>
<dbReference type="AlphaFoldDB" id="A0AAJ0LUH5"/>
<organism evidence="2 3">
    <name type="scientific">Extremus antarcticus</name>
    <dbReference type="NCBI Taxonomy" id="702011"/>
    <lineage>
        <taxon>Eukaryota</taxon>
        <taxon>Fungi</taxon>
        <taxon>Dikarya</taxon>
        <taxon>Ascomycota</taxon>
        <taxon>Pezizomycotina</taxon>
        <taxon>Dothideomycetes</taxon>
        <taxon>Dothideomycetidae</taxon>
        <taxon>Mycosphaerellales</taxon>
        <taxon>Extremaceae</taxon>
        <taxon>Extremus</taxon>
    </lineage>
</organism>
<reference evidence="2" key="1">
    <citation type="submission" date="2023-04" db="EMBL/GenBank/DDBJ databases">
        <title>Black Yeasts Isolated from many extreme environments.</title>
        <authorList>
            <person name="Coleine C."/>
            <person name="Stajich J.E."/>
            <person name="Selbmann L."/>
        </authorList>
    </citation>
    <scope>NUCLEOTIDE SEQUENCE</scope>
    <source>
        <strain evidence="2">CCFEE 5312</strain>
    </source>
</reference>
<proteinExistence type="predicted"/>